<dbReference type="PANTHER" id="PTHR16138">
    <property type="entry name" value="MYCOPHENOLIC ACID ACYL-GLUCURONIDE ESTERASE, MITOCHONDRIAL"/>
    <property type="match status" value="1"/>
</dbReference>
<organism evidence="3 4">
    <name type="scientific">Dongia mobilis</name>
    <dbReference type="NCBI Taxonomy" id="578943"/>
    <lineage>
        <taxon>Bacteria</taxon>
        <taxon>Pseudomonadati</taxon>
        <taxon>Pseudomonadota</taxon>
        <taxon>Alphaproteobacteria</taxon>
        <taxon>Rhodospirillales</taxon>
        <taxon>Dongiaceae</taxon>
        <taxon>Dongia</taxon>
    </lineage>
</organism>
<protein>
    <submittedName>
        <fullName evidence="3">Pimeloyl-ACP methyl ester carboxylesterase</fullName>
    </submittedName>
</protein>
<dbReference type="InterPro" id="IPR029058">
    <property type="entry name" value="AB_hydrolase_fold"/>
</dbReference>
<evidence type="ECO:0000256" key="1">
    <source>
        <dbReference type="ARBA" id="ARBA00022801"/>
    </source>
</evidence>
<dbReference type="Pfam" id="PF12146">
    <property type="entry name" value="Hydrolase_4"/>
    <property type="match status" value="1"/>
</dbReference>
<dbReference type="GO" id="GO:0016787">
    <property type="term" value="F:hydrolase activity"/>
    <property type="evidence" value="ECO:0007669"/>
    <property type="project" value="UniProtKB-KW"/>
</dbReference>
<gene>
    <name evidence="3" type="ORF">A8950_0254</name>
</gene>
<accession>A0A4R6WSN7</accession>
<dbReference type="EMBL" id="SNYW01000002">
    <property type="protein sequence ID" value="TDQ85468.1"/>
    <property type="molecule type" value="Genomic_DNA"/>
</dbReference>
<evidence type="ECO:0000313" key="4">
    <source>
        <dbReference type="Proteomes" id="UP000295783"/>
    </source>
</evidence>
<dbReference type="PANTHER" id="PTHR16138:SF7">
    <property type="entry name" value="PALMITOYL-PROTEIN THIOESTERASE ABHD10, MITOCHONDRIAL"/>
    <property type="match status" value="1"/>
</dbReference>
<keyword evidence="1" id="KW-0378">Hydrolase</keyword>
<reference evidence="3 4" key="1">
    <citation type="submission" date="2019-03" db="EMBL/GenBank/DDBJ databases">
        <title>Genomic Encyclopedia of Type Strains, Phase III (KMG-III): the genomes of soil and plant-associated and newly described type strains.</title>
        <authorList>
            <person name="Whitman W."/>
        </authorList>
    </citation>
    <scope>NUCLEOTIDE SEQUENCE [LARGE SCALE GENOMIC DNA]</scope>
    <source>
        <strain evidence="3 4">CGMCC 1.7660</strain>
    </source>
</reference>
<dbReference type="InterPro" id="IPR052382">
    <property type="entry name" value="ABHD10_acyl-thioesterase"/>
</dbReference>
<dbReference type="AlphaFoldDB" id="A0A4R6WSN7"/>
<dbReference type="Gene3D" id="3.40.50.1820">
    <property type="entry name" value="alpha/beta hydrolase"/>
    <property type="match status" value="1"/>
</dbReference>
<dbReference type="RefSeq" id="WP_407644219.1">
    <property type="nucleotide sequence ID" value="NZ_SNYW01000002.1"/>
</dbReference>
<evidence type="ECO:0000259" key="2">
    <source>
        <dbReference type="Pfam" id="PF12146"/>
    </source>
</evidence>
<sequence>MRIAYHRRLRAANDLGAHGNNAVRTSQPGIVFLGGFASDMTGTKAMALEAYCAATGRGFVRFDYRGHGQSSGRFVDGTIGRWRDDALAVIDQLTEGPQILVGSSMGGWLMLLCALARPDRVAGLIGIAAAPDFTEDLMWAKMDAAMQAQLVRDGRVEEPSAYADEPYVITRDLIEDGRRHLLLGRTIPLTVPVRLLHGQADQDVPFEVSLRAARQLAGSDVVVTLIKDGDHRLSRPQDLDRLMLAVEELSRLQ</sequence>
<name>A0A4R6WSN7_9PROT</name>
<feature type="domain" description="Serine aminopeptidase S33" evidence="2">
    <location>
        <begin position="31"/>
        <end position="156"/>
    </location>
</feature>
<keyword evidence="4" id="KW-1185">Reference proteome</keyword>
<dbReference type="Proteomes" id="UP000295783">
    <property type="component" value="Unassembled WGS sequence"/>
</dbReference>
<proteinExistence type="predicted"/>
<dbReference type="SUPFAM" id="SSF53474">
    <property type="entry name" value="alpha/beta-Hydrolases"/>
    <property type="match status" value="1"/>
</dbReference>
<comment type="caution">
    <text evidence="3">The sequence shown here is derived from an EMBL/GenBank/DDBJ whole genome shotgun (WGS) entry which is preliminary data.</text>
</comment>
<evidence type="ECO:0000313" key="3">
    <source>
        <dbReference type="EMBL" id="TDQ85468.1"/>
    </source>
</evidence>
<dbReference type="InterPro" id="IPR022742">
    <property type="entry name" value="Hydrolase_4"/>
</dbReference>